<protein>
    <recommendedName>
        <fullName evidence="14">Peptidase M48 domain-containing protein</fullName>
    </recommendedName>
</protein>
<dbReference type="OrthoDB" id="15218at2"/>
<evidence type="ECO:0000256" key="3">
    <source>
        <dbReference type="ARBA" id="ARBA00022670"/>
    </source>
</evidence>
<dbReference type="InterPro" id="IPR050083">
    <property type="entry name" value="HtpX_protease"/>
</dbReference>
<evidence type="ECO:0000259" key="14">
    <source>
        <dbReference type="Pfam" id="PF01435"/>
    </source>
</evidence>
<dbReference type="RefSeq" id="WP_075086113.1">
    <property type="nucleotide sequence ID" value="NZ_CP042912.1"/>
</dbReference>
<keyword evidence="5" id="KW-0479">Metal-binding</keyword>
<keyword evidence="8 13" id="KW-1133">Transmembrane helix</keyword>
<keyword evidence="16" id="KW-1185">Reference proteome</keyword>
<feature type="region of interest" description="Disordered" evidence="12">
    <location>
        <begin position="282"/>
        <end position="301"/>
    </location>
</feature>
<evidence type="ECO:0000256" key="13">
    <source>
        <dbReference type="SAM" id="Phobius"/>
    </source>
</evidence>
<evidence type="ECO:0000313" key="16">
    <source>
        <dbReference type="Proteomes" id="UP000322214"/>
    </source>
</evidence>
<evidence type="ECO:0000256" key="9">
    <source>
        <dbReference type="ARBA" id="ARBA00023049"/>
    </source>
</evidence>
<evidence type="ECO:0000256" key="7">
    <source>
        <dbReference type="ARBA" id="ARBA00022833"/>
    </source>
</evidence>
<evidence type="ECO:0000256" key="4">
    <source>
        <dbReference type="ARBA" id="ARBA00022692"/>
    </source>
</evidence>
<feature type="transmembrane region" description="Helical" evidence="13">
    <location>
        <begin position="12"/>
        <end position="31"/>
    </location>
</feature>
<comment type="similarity">
    <text evidence="11">Belongs to the peptidase M48 family.</text>
</comment>
<evidence type="ECO:0000256" key="12">
    <source>
        <dbReference type="SAM" id="MobiDB-lite"/>
    </source>
</evidence>
<evidence type="ECO:0000256" key="2">
    <source>
        <dbReference type="ARBA" id="ARBA00022475"/>
    </source>
</evidence>
<keyword evidence="10 13" id="KW-0472">Membrane</keyword>
<comment type="subcellular location">
    <subcellularLocation>
        <location evidence="1">Cell membrane</location>
        <topology evidence="1">Multi-pass membrane protein</topology>
    </subcellularLocation>
</comment>
<dbReference type="GO" id="GO:0006508">
    <property type="term" value="P:proteolysis"/>
    <property type="evidence" value="ECO:0007669"/>
    <property type="project" value="UniProtKB-KW"/>
</dbReference>
<evidence type="ECO:0000256" key="1">
    <source>
        <dbReference type="ARBA" id="ARBA00004651"/>
    </source>
</evidence>
<proteinExistence type="inferred from homology"/>
<dbReference type="CDD" id="cd07339">
    <property type="entry name" value="M48B_HtpX_like"/>
    <property type="match status" value="1"/>
</dbReference>
<feature type="transmembrane region" description="Helical" evidence="13">
    <location>
        <begin position="162"/>
        <end position="180"/>
    </location>
</feature>
<evidence type="ECO:0000313" key="15">
    <source>
        <dbReference type="EMBL" id="QEG23095.1"/>
    </source>
</evidence>
<dbReference type="KEGG" id="mff:MFFC18_29900"/>
<reference evidence="15 16" key="1">
    <citation type="submission" date="2019-08" db="EMBL/GenBank/DDBJ databases">
        <title>Deep-cultivation of Planctomycetes and their phenomic and genomic characterization uncovers novel biology.</title>
        <authorList>
            <person name="Wiegand S."/>
            <person name="Jogler M."/>
            <person name="Boedeker C."/>
            <person name="Pinto D."/>
            <person name="Vollmers J."/>
            <person name="Rivas-Marin E."/>
            <person name="Kohn T."/>
            <person name="Peeters S.H."/>
            <person name="Heuer A."/>
            <person name="Rast P."/>
            <person name="Oberbeckmann S."/>
            <person name="Bunk B."/>
            <person name="Jeske O."/>
            <person name="Meyerdierks A."/>
            <person name="Storesund J.E."/>
            <person name="Kallscheuer N."/>
            <person name="Luecker S."/>
            <person name="Lage O.M."/>
            <person name="Pohl T."/>
            <person name="Merkel B.J."/>
            <person name="Hornburger P."/>
            <person name="Mueller R.-W."/>
            <person name="Bruemmer F."/>
            <person name="Labrenz M."/>
            <person name="Spormann A.M."/>
            <person name="Op den Camp H."/>
            <person name="Overmann J."/>
            <person name="Amann R."/>
            <person name="Jetten M.S.M."/>
            <person name="Mascher T."/>
            <person name="Medema M.H."/>
            <person name="Devos D.P."/>
            <person name="Kaster A.-K."/>
            <person name="Ovreas L."/>
            <person name="Rohde M."/>
            <person name="Galperin M.Y."/>
            <person name="Jogler C."/>
        </authorList>
    </citation>
    <scope>NUCLEOTIDE SEQUENCE [LARGE SCALE GENOMIC DNA]</scope>
    <source>
        <strain evidence="15 16">FC18</strain>
    </source>
</reference>
<keyword evidence="6 11" id="KW-0378">Hydrolase</keyword>
<evidence type="ECO:0000256" key="6">
    <source>
        <dbReference type="ARBA" id="ARBA00022801"/>
    </source>
</evidence>
<feature type="transmembrane region" description="Helical" evidence="13">
    <location>
        <begin position="37"/>
        <end position="60"/>
    </location>
</feature>
<dbReference type="GO" id="GO:0005886">
    <property type="term" value="C:plasma membrane"/>
    <property type="evidence" value="ECO:0007669"/>
    <property type="project" value="UniProtKB-SubCell"/>
</dbReference>
<evidence type="ECO:0000256" key="5">
    <source>
        <dbReference type="ARBA" id="ARBA00022723"/>
    </source>
</evidence>
<dbReference type="Proteomes" id="UP000322214">
    <property type="component" value="Chromosome"/>
</dbReference>
<keyword evidence="3 11" id="KW-0645">Protease</keyword>
<feature type="domain" description="Peptidase M48" evidence="14">
    <location>
        <begin position="70"/>
        <end position="277"/>
    </location>
</feature>
<keyword evidence="9 11" id="KW-0482">Metalloprotease</keyword>
<dbReference type="EMBL" id="CP042912">
    <property type="protein sequence ID" value="QEG23095.1"/>
    <property type="molecule type" value="Genomic_DNA"/>
</dbReference>
<dbReference type="Gene3D" id="3.30.2010.10">
    <property type="entry name" value="Metalloproteases ('zincins'), catalytic domain"/>
    <property type="match status" value="1"/>
</dbReference>
<dbReference type="InterPro" id="IPR001915">
    <property type="entry name" value="Peptidase_M48"/>
</dbReference>
<dbReference type="Pfam" id="PF01435">
    <property type="entry name" value="Peptidase_M48"/>
    <property type="match status" value="1"/>
</dbReference>
<dbReference type="PANTHER" id="PTHR43221">
    <property type="entry name" value="PROTEASE HTPX"/>
    <property type="match status" value="1"/>
</dbReference>
<evidence type="ECO:0000256" key="11">
    <source>
        <dbReference type="RuleBase" id="RU003983"/>
    </source>
</evidence>
<dbReference type="STRING" id="980251.GCA_001642875_03969"/>
<name>A0A5B9PD38_9BACT</name>
<comment type="cofactor">
    <cofactor evidence="11">
        <name>Zn(2+)</name>
        <dbReference type="ChEBI" id="CHEBI:29105"/>
    </cofactor>
    <text evidence="11">Binds 1 zinc ion per subunit.</text>
</comment>
<organism evidence="15 16">
    <name type="scientific">Mariniblastus fucicola</name>
    <dbReference type="NCBI Taxonomy" id="980251"/>
    <lineage>
        <taxon>Bacteria</taxon>
        <taxon>Pseudomonadati</taxon>
        <taxon>Planctomycetota</taxon>
        <taxon>Planctomycetia</taxon>
        <taxon>Pirellulales</taxon>
        <taxon>Pirellulaceae</taxon>
        <taxon>Mariniblastus</taxon>
    </lineage>
</organism>
<dbReference type="PANTHER" id="PTHR43221:SF1">
    <property type="entry name" value="PROTEASE HTPX"/>
    <property type="match status" value="1"/>
</dbReference>
<keyword evidence="2" id="KW-1003">Cell membrane</keyword>
<dbReference type="AlphaFoldDB" id="A0A5B9PD38"/>
<keyword evidence="7 11" id="KW-0862">Zinc</keyword>
<evidence type="ECO:0000256" key="10">
    <source>
        <dbReference type="ARBA" id="ARBA00023136"/>
    </source>
</evidence>
<evidence type="ECO:0000256" key="8">
    <source>
        <dbReference type="ARBA" id="ARBA00022989"/>
    </source>
</evidence>
<accession>A0A5B9PD38</accession>
<feature type="compositionally biased region" description="Basic and acidic residues" evidence="12">
    <location>
        <begin position="282"/>
        <end position="293"/>
    </location>
</feature>
<keyword evidence="4 13" id="KW-0812">Transmembrane</keyword>
<dbReference type="GO" id="GO:0004222">
    <property type="term" value="F:metalloendopeptidase activity"/>
    <property type="evidence" value="ECO:0007669"/>
    <property type="project" value="InterPro"/>
</dbReference>
<sequence>MVRSSDSSNTFHTILLIFAMAVLAGFVGLVLGGKMGLIGAVLLTIFGLAFGSRASAALILRMYKAQPIHPHQAPQLFEIYDELCRRAQLSPKPKLFYIPSKMPNAFAVGVGNNSSVALTDGIIRMMNPRELEGILAHELTHVQCRDTSVLGVADIISRTISALSRVGLLMLFFSMGSMFGKTAVPFWTTGAILFFSPSIAIMLQLALSRTREFNADRGAAELTGDAMGLASALKKLEHVIERGVFEKILRPGMRRQQPAMLRTHPPTEDRLAALMEIAKELESSKSGDADRSLPAEFDSGAPYAPPAEVTRKIKNPRYHFFSGLWR</sequence>
<gene>
    <name evidence="15" type="ORF">MFFC18_29900</name>
</gene>
<dbReference type="GO" id="GO:0046872">
    <property type="term" value="F:metal ion binding"/>
    <property type="evidence" value="ECO:0007669"/>
    <property type="project" value="UniProtKB-KW"/>
</dbReference>
<feature type="transmembrane region" description="Helical" evidence="13">
    <location>
        <begin position="186"/>
        <end position="207"/>
    </location>
</feature>